<evidence type="ECO:0000256" key="14">
    <source>
        <dbReference type="ARBA" id="ARBA00024209"/>
    </source>
</evidence>
<sequence>MVDVPVSWSRYYEEDSSLIWSSPDCRECEQNGGNCGFKDASTLEIGCFNLPSNTHGYVPQIPSCTVKAQRVKVPVYWPLSSEGDASLIWDFPDCVECELSGGNCGFKDASTLEIGCFNLPSNAHGLPRSAKYGIIIGVGIPALLCIIGLGCYLCGRIRNYSRRHQSSADVTTTFAHTPSISISGLDGPTIESYPKTLLGDSRRLPKPNDNTCPICLCEYEPKETLRTIPE</sequence>
<keyword evidence="6 15" id="KW-0812">Transmembrane</keyword>
<gene>
    <name evidence="17" type="ORF">GH714_005997</name>
</gene>
<evidence type="ECO:0000313" key="17">
    <source>
        <dbReference type="EMBL" id="KAF2297946.1"/>
    </source>
</evidence>
<comment type="catalytic activity">
    <reaction evidence="1">
        <text>S-ubiquitinyl-[E2 ubiquitin-conjugating enzyme]-L-cysteine + [acceptor protein]-L-lysine = [E2 ubiquitin-conjugating enzyme]-L-cysteine + N(6)-ubiquitinyl-[acceptor protein]-L-lysine.</text>
        <dbReference type="EC" id="2.3.2.27"/>
    </reaction>
</comment>
<evidence type="ECO:0000256" key="2">
    <source>
        <dbReference type="ARBA" id="ARBA00004167"/>
    </source>
</evidence>
<evidence type="ECO:0000256" key="4">
    <source>
        <dbReference type="ARBA" id="ARBA00012483"/>
    </source>
</evidence>
<proteinExistence type="inferred from homology"/>
<dbReference type="EMBL" id="JAAGAX010000011">
    <property type="protein sequence ID" value="KAF2297946.1"/>
    <property type="molecule type" value="Genomic_DNA"/>
</dbReference>
<evidence type="ECO:0000259" key="16">
    <source>
        <dbReference type="Pfam" id="PF14380"/>
    </source>
</evidence>
<organism evidence="17 18">
    <name type="scientific">Hevea brasiliensis</name>
    <name type="common">Para rubber tree</name>
    <name type="synonym">Siphonia brasiliensis</name>
    <dbReference type="NCBI Taxonomy" id="3981"/>
    <lineage>
        <taxon>Eukaryota</taxon>
        <taxon>Viridiplantae</taxon>
        <taxon>Streptophyta</taxon>
        <taxon>Embryophyta</taxon>
        <taxon>Tracheophyta</taxon>
        <taxon>Spermatophyta</taxon>
        <taxon>Magnoliopsida</taxon>
        <taxon>eudicotyledons</taxon>
        <taxon>Gunneridae</taxon>
        <taxon>Pentapetalae</taxon>
        <taxon>rosids</taxon>
        <taxon>fabids</taxon>
        <taxon>Malpighiales</taxon>
        <taxon>Euphorbiaceae</taxon>
        <taxon>Crotonoideae</taxon>
        <taxon>Micrandreae</taxon>
        <taxon>Hevea</taxon>
    </lineage>
</organism>
<protein>
    <recommendedName>
        <fullName evidence="4">RING-type E3 ubiquitin transferase</fullName>
        <ecNumber evidence="4">2.3.2.27</ecNumber>
    </recommendedName>
</protein>
<dbReference type="AlphaFoldDB" id="A0A6A6LD55"/>
<dbReference type="InterPro" id="IPR046948">
    <property type="entry name" value="ATL20-22-like"/>
</dbReference>
<evidence type="ECO:0000256" key="7">
    <source>
        <dbReference type="ARBA" id="ARBA00022723"/>
    </source>
</evidence>
<evidence type="ECO:0000256" key="12">
    <source>
        <dbReference type="ARBA" id="ARBA00023136"/>
    </source>
</evidence>
<keyword evidence="8" id="KW-0863">Zinc-finger</keyword>
<dbReference type="PANTHER" id="PTHR46279:SF31">
    <property type="entry name" value="RING-H2 FINGER PROTEIN ATL20-LIKE ISOFORM X1"/>
    <property type="match status" value="1"/>
</dbReference>
<keyword evidence="7" id="KW-0479">Metal-binding</keyword>
<keyword evidence="13" id="KW-0325">Glycoprotein</keyword>
<comment type="pathway">
    <text evidence="3">Protein modification; protein ubiquitination.</text>
</comment>
<keyword evidence="9" id="KW-0833">Ubl conjugation pathway</keyword>
<dbReference type="PANTHER" id="PTHR46279">
    <property type="entry name" value="RING/U-BOX SUPERFAMILY PROTEIN"/>
    <property type="match status" value="1"/>
</dbReference>
<dbReference type="Pfam" id="PF14380">
    <property type="entry name" value="WAK_assoc"/>
    <property type="match status" value="1"/>
</dbReference>
<keyword evidence="11 15" id="KW-1133">Transmembrane helix</keyword>
<name>A0A6A6LD55_HEVBR</name>
<reference evidence="17 18" key="1">
    <citation type="journal article" date="2020" name="Mol. Plant">
        <title>The Chromosome-Based Rubber Tree Genome Provides New Insights into Spurge Genome Evolution and Rubber Biosynthesis.</title>
        <authorList>
            <person name="Liu J."/>
            <person name="Shi C."/>
            <person name="Shi C.C."/>
            <person name="Li W."/>
            <person name="Zhang Q.J."/>
            <person name="Zhang Y."/>
            <person name="Li K."/>
            <person name="Lu H.F."/>
            <person name="Shi C."/>
            <person name="Zhu S.T."/>
            <person name="Xiao Z.Y."/>
            <person name="Nan H."/>
            <person name="Yue Y."/>
            <person name="Zhu X.G."/>
            <person name="Wu Y."/>
            <person name="Hong X.N."/>
            <person name="Fan G.Y."/>
            <person name="Tong Y."/>
            <person name="Zhang D."/>
            <person name="Mao C.L."/>
            <person name="Liu Y.L."/>
            <person name="Hao S.J."/>
            <person name="Liu W.Q."/>
            <person name="Lv M.Q."/>
            <person name="Zhang H.B."/>
            <person name="Liu Y."/>
            <person name="Hu-Tang G.R."/>
            <person name="Wang J.P."/>
            <person name="Wang J.H."/>
            <person name="Sun Y.H."/>
            <person name="Ni S.B."/>
            <person name="Chen W.B."/>
            <person name="Zhang X.C."/>
            <person name="Jiao Y.N."/>
            <person name="Eichler E.E."/>
            <person name="Li G.H."/>
            <person name="Liu X."/>
            <person name="Gao L.Z."/>
        </authorList>
    </citation>
    <scope>NUCLEOTIDE SEQUENCE [LARGE SCALE GENOMIC DNA]</scope>
    <source>
        <strain evidence="18">cv. GT1</strain>
        <tissue evidence="17">Leaf</tissue>
    </source>
</reference>
<evidence type="ECO:0000256" key="5">
    <source>
        <dbReference type="ARBA" id="ARBA00022679"/>
    </source>
</evidence>
<evidence type="ECO:0000256" key="10">
    <source>
        <dbReference type="ARBA" id="ARBA00022833"/>
    </source>
</evidence>
<dbReference type="GO" id="GO:0008270">
    <property type="term" value="F:zinc ion binding"/>
    <property type="evidence" value="ECO:0007669"/>
    <property type="project" value="UniProtKB-KW"/>
</dbReference>
<keyword evidence="12 15" id="KW-0472">Membrane</keyword>
<comment type="similarity">
    <text evidence="14">Belongs to the RING-type zinc finger family. ATL subfamily.</text>
</comment>
<keyword evidence="10" id="KW-0862">Zinc</keyword>
<comment type="subcellular location">
    <subcellularLocation>
        <location evidence="2">Membrane</location>
        <topology evidence="2">Single-pass membrane protein</topology>
    </subcellularLocation>
</comment>
<feature type="domain" description="Wall-associated receptor kinase C-terminal" evidence="16">
    <location>
        <begin position="17"/>
        <end position="48"/>
    </location>
</feature>
<evidence type="ECO:0000256" key="9">
    <source>
        <dbReference type="ARBA" id="ARBA00022786"/>
    </source>
</evidence>
<dbReference type="EC" id="2.3.2.27" evidence="4"/>
<evidence type="ECO:0000256" key="3">
    <source>
        <dbReference type="ARBA" id="ARBA00004906"/>
    </source>
</evidence>
<keyword evidence="18" id="KW-1185">Reference proteome</keyword>
<dbReference type="InterPro" id="IPR032872">
    <property type="entry name" value="WAK_assoc_C"/>
</dbReference>
<evidence type="ECO:0000313" key="18">
    <source>
        <dbReference type="Proteomes" id="UP000467840"/>
    </source>
</evidence>
<evidence type="ECO:0000256" key="11">
    <source>
        <dbReference type="ARBA" id="ARBA00022989"/>
    </source>
</evidence>
<keyword evidence="5" id="KW-0808">Transferase</keyword>
<accession>A0A6A6LD55</accession>
<feature type="transmembrane region" description="Helical" evidence="15">
    <location>
        <begin position="132"/>
        <end position="155"/>
    </location>
</feature>
<evidence type="ECO:0000256" key="15">
    <source>
        <dbReference type="SAM" id="Phobius"/>
    </source>
</evidence>
<evidence type="ECO:0000256" key="8">
    <source>
        <dbReference type="ARBA" id="ARBA00022771"/>
    </source>
</evidence>
<evidence type="ECO:0000256" key="13">
    <source>
        <dbReference type="ARBA" id="ARBA00023180"/>
    </source>
</evidence>
<comment type="caution">
    <text evidence="17">The sequence shown here is derived from an EMBL/GenBank/DDBJ whole genome shotgun (WGS) entry which is preliminary data.</text>
</comment>
<evidence type="ECO:0000256" key="6">
    <source>
        <dbReference type="ARBA" id="ARBA00022692"/>
    </source>
</evidence>
<dbReference type="Proteomes" id="UP000467840">
    <property type="component" value="Chromosome 1"/>
</dbReference>
<dbReference type="GO" id="GO:0061630">
    <property type="term" value="F:ubiquitin protein ligase activity"/>
    <property type="evidence" value="ECO:0007669"/>
    <property type="project" value="UniProtKB-EC"/>
</dbReference>
<dbReference type="GO" id="GO:0016020">
    <property type="term" value="C:membrane"/>
    <property type="evidence" value="ECO:0007669"/>
    <property type="project" value="UniProtKB-SubCell"/>
</dbReference>
<evidence type="ECO:0000256" key="1">
    <source>
        <dbReference type="ARBA" id="ARBA00000900"/>
    </source>
</evidence>